<dbReference type="Proteomes" id="UP000563426">
    <property type="component" value="Unassembled WGS sequence"/>
</dbReference>
<dbReference type="AlphaFoldDB" id="A0A3A8GUL1"/>
<feature type="region of interest" description="Disordered" evidence="1">
    <location>
        <begin position="1"/>
        <end position="33"/>
    </location>
</feature>
<accession>A0A3A8GUL1</accession>
<keyword evidence="3" id="KW-1185">Reference proteome</keyword>
<evidence type="ECO:0000256" key="1">
    <source>
        <dbReference type="SAM" id="MobiDB-lite"/>
    </source>
</evidence>
<dbReference type="EMBL" id="JABFJV010000465">
    <property type="protein sequence ID" value="NOK39382.1"/>
    <property type="molecule type" value="Genomic_DNA"/>
</dbReference>
<gene>
    <name evidence="2" type="ORF">HMI49_40055</name>
</gene>
<organism evidence="2 3">
    <name type="scientific">Corallococcus exercitus</name>
    <dbReference type="NCBI Taxonomy" id="2316736"/>
    <lineage>
        <taxon>Bacteria</taxon>
        <taxon>Pseudomonadati</taxon>
        <taxon>Myxococcota</taxon>
        <taxon>Myxococcia</taxon>
        <taxon>Myxococcales</taxon>
        <taxon>Cystobacterineae</taxon>
        <taxon>Myxococcaceae</taxon>
        <taxon>Corallococcus</taxon>
    </lineage>
</organism>
<sequence>RPPCPDDVEAAAKKKGAKKPAPAKPAAPPAKKP</sequence>
<proteinExistence type="predicted"/>
<feature type="compositionally biased region" description="Pro residues" evidence="1">
    <location>
        <begin position="22"/>
        <end position="33"/>
    </location>
</feature>
<feature type="non-terminal residue" evidence="2">
    <location>
        <position position="1"/>
    </location>
</feature>
<evidence type="ECO:0000313" key="2">
    <source>
        <dbReference type="EMBL" id="NOK39382.1"/>
    </source>
</evidence>
<protein>
    <submittedName>
        <fullName evidence="2">Energy transducer TonB</fullName>
    </submittedName>
</protein>
<reference evidence="2 3" key="1">
    <citation type="submission" date="2020-05" db="EMBL/GenBank/DDBJ databases">
        <authorList>
            <person name="Whitworth D."/>
        </authorList>
    </citation>
    <scope>NUCLEOTIDE SEQUENCE [LARGE SCALE GENOMIC DNA]</scope>
    <source>
        <strain evidence="2 3">AB043B</strain>
    </source>
</reference>
<comment type="caution">
    <text evidence="2">The sequence shown here is derived from an EMBL/GenBank/DDBJ whole genome shotgun (WGS) entry which is preliminary data.</text>
</comment>
<name>A0A3A8GUL1_9BACT</name>
<evidence type="ECO:0000313" key="3">
    <source>
        <dbReference type="Proteomes" id="UP000563426"/>
    </source>
</evidence>